<dbReference type="InterPro" id="IPR010918">
    <property type="entry name" value="PurM-like_C_dom"/>
</dbReference>
<evidence type="ECO:0000256" key="4">
    <source>
        <dbReference type="ARBA" id="ARBA00020367"/>
    </source>
</evidence>
<comment type="catalytic activity">
    <reaction evidence="11 12">
        <text>2-formamido-N(1)-(5-O-phospho-beta-D-ribosyl)acetamidine + ATP = 5-amino-1-(5-phospho-beta-D-ribosyl)imidazole + ADP + phosphate + H(+)</text>
        <dbReference type="Rhea" id="RHEA:23032"/>
        <dbReference type="ChEBI" id="CHEBI:15378"/>
        <dbReference type="ChEBI" id="CHEBI:30616"/>
        <dbReference type="ChEBI" id="CHEBI:43474"/>
        <dbReference type="ChEBI" id="CHEBI:137981"/>
        <dbReference type="ChEBI" id="CHEBI:147287"/>
        <dbReference type="ChEBI" id="CHEBI:456216"/>
        <dbReference type="EC" id="6.3.3.1"/>
    </reaction>
</comment>
<feature type="domain" description="PurM-like N-terminal" evidence="13">
    <location>
        <begin position="67"/>
        <end position="171"/>
    </location>
</feature>
<evidence type="ECO:0000256" key="6">
    <source>
        <dbReference type="ARBA" id="ARBA00022741"/>
    </source>
</evidence>
<keyword evidence="12" id="KW-0658">Purine biosynthesis</keyword>
<dbReference type="EC" id="6.3.3.1" evidence="3 12"/>
<name>A0ABS7X284_9GAMM</name>
<organism evidence="15 16">
    <name type="scientific">Modicisalibacter tunisiensis</name>
    <dbReference type="NCBI Taxonomy" id="390637"/>
    <lineage>
        <taxon>Bacteria</taxon>
        <taxon>Pseudomonadati</taxon>
        <taxon>Pseudomonadota</taxon>
        <taxon>Gammaproteobacteria</taxon>
        <taxon>Oceanospirillales</taxon>
        <taxon>Halomonadaceae</taxon>
        <taxon>Modicisalibacter</taxon>
    </lineage>
</organism>
<dbReference type="InterPro" id="IPR004733">
    <property type="entry name" value="PurM_cligase"/>
</dbReference>
<comment type="subcellular location">
    <subcellularLocation>
        <location evidence="12">Cytoplasm</location>
    </subcellularLocation>
</comment>
<evidence type="ECO:0000256" key="9">
    <source>
        <dbReference type="ARBA" id="ARBA00032931"/>
    </source>
</evidence>
<dbReference type="SUPFAM" id="SSF55326">
    <property type="entry name" value="PurM N-terminal domain-like"/>
    <property type="match status" value="1"/>
</dbReference>
<evidence type="ECO:0000256" key="12">
    <source>
        <dbReference type="HAMAP-Rule" id="MF_00741"/>
    </source>
</evidence>
<dbReference type="SUPFAM" id="SSF56042">
    <property type="entry name" value="PurM C-terminal domain-like"/>
    <property type="match status" value="1"/>
</dbReference>
<keyword evidence="7 12" id="KW-0067">ATP-binding</keyword>
<evidence type="ECO:0000313" key="16">
    <source>
        <dbReference type="Proteomes" id="UP001319883"/>
    </source>
</evidence>
<evidence type="ECO:0000256" key="11">
    <source>
        <dbReference type="ARBA" id="ARBA00049057"/>
    </source>
</evidence>
<sequence length="358" mass="37637">MTRSDADPSQPPSLSYKDAGVDIDAGNALVERIKGVARRTHRPEVMGGLGGFGALCELPAGYRQPVLVTGTDGVGTKLRLAMDLGRHDTIGIDLVAMCVNDLVVAGAEPLQFLDYYATGKLDVDIATDVVSGIGEGCLQAGCALVGGETAEMPGMYEGSDYDLAGFCVGVVEKSEILDGSRVGEGDVLLGLVSSGPHSNGYSLIRKILEVSDADLQADLDGRPLGDALLAPTRIYVKPLLSLIRESGVAVHALSHITGGGLLENLPRVLPETLAARVDVTAWQRPAVFDWLQEKGNVAAREMYRVLNCGIGMVVVVPAAQAEAARAHLEGAGEQVVTLGEIVSREGDEEQVRLENLEA</sequence>
<evidence type="ECO:0000259" key="13">
    <source>
        <dbReference type="Pfam" id="PF00586"/>
    </source>
</evidence>
<dbReference type="NCBIfam" id="TIGR00878">
    <property type="entry name" value="purM"/>
    <property type="match status" value="1"/>
</dbReference>
<proteinExistence type="inferred from homology"/>
<evidence type="ECO:0000313" key="15">
    <source>
        <dbReference type="EMBL" id="MBZ9568191.1"/>
    </source>
</evidence>
<dbReference type="PANTHER" id="PTHR10520:SF12">
    <property type="entry name" value="TRIFUNCTIONAL PURINE BIOSYNTHETIC PROTEIN ADENOSINE-3"/>
    <property type="match status" value="1"/>
</dbReference>
<dbReference type="Gene3D" id="3.90.650.10">
    <property type="entry name" value="PurM-like C-terminal domain"/>
    <property type="match status" value="1"/>
</dbReference>
<dbReference type="GO" id="GO:0004641">
    <property type="term" value="F:phosphoribosylformylglycinamidine cyclo-ligase activity"/>
    <property type="evidence" value="ECO:0007669"/>
    <property type="project" value="UniProtKB-EC"/>
</dbReference>
<dbReference type="InterPro" id="IPR036676">
    <property type="entry name" value="PurM-like_C_sf"/>
</dbReference>
<evidence type="ECO:0000256" key="5">
    <source>
        <dbReference type="ARBA" id="ARBA00022598"/>
    </source>
</evidence>
<protein>
    <recommendedName>
        <fullName evidence="4 12">Phosphoribosylformylglycinamidine cyclo-ligase</fullName>
        <ecNumber evidence="3 12">6.3.3.1</ecNumber>
    </recommendedName>
    <alternativeName>
        <fullName evidence="9 12">AIR synthase</fullName>
    </alternativeName>
    <alternativeName>
        <fullName evidence="10 12">AIRS</fullName>
    </alternativeName>
    <alternativeName>
        <fullName evidence="8 12">Phosphoribosyl-aminoimidazole synthetase</fullName>
    </alternativeName>
</protein>
<feature type="domain" description="PurM-like C-terminal" evidence="14">
    <location>
        <begin position="184"/>
        <end position="350"/>
    </location>
</feature>
<dbReference type="Pfam" id="PF00586">
    <property type="entry name" value="AIRS"/>
    <property type="match status" value="1"/>
</dbReference>
<dbReference type="InterPro" id="IPR016188">
    <property type="entry name" value="PurM-like_N"/>
</dbReference>
<accession>A0ABS7X284</accession>
<keyword evidence="6 12" id="KW-0547">Nucleotide-binding</keyword>
<dbReference type="PANTHER" id="PTHR10520">
    <property type="entry name" value="TRIFUNCTIONAL PURINE BIOSYNTHETIC PROTEIN ADENOSINE-3-RELATED"/>
    <property type="match status" value="1"/>
</dbReference>
<keyword evidence="16" id="KW-1185">Reference proteome</keyword>
<evidence type="ECO:0000256" key="3">
    <source>
        <dbReference type="ARBA" id="ARBA00013047"/>
    </source>
</evidence>
<keyword evidence="5 12" id="KW-0436">Ligase</keyword>
<gene>
    <name evidence="12 15" type="primary">purM</name>
    <name evidence="15" type="ORF">KGQ91_10955</name>
</gene>
<dbReference type="InterPro" id="IPR036921">
    <property type="entry name" value="PurM-like_N_sf"/>
</dbReference>
<comment type="similarity">
    <text evidence="2 12">Belongs to the AIR synthase family.</text>
</comment>
<comment type="pathway">
    <text evidence="1 12">Purine metabolism; IMP biosynthesis via de novo pathway; 5-amino-1-(5-phospho-D-ribosyl)imidazole from N(2)-formyl-N(1)-(5-phospho-D-ribosyl)glycinamide: step 2/2.</text>
</comment>
<evidence type="ECO:0000256" key="2">
    <source>
        <dbReference type="ARBA" id="ARBA00010280"/>
    </source>
</evidence>
<dbReference type="HAMAP" id="MF_00741">
    <property type="entry name" value="AIRS"/>
    <property type="match status" value="1"/>
</dbReference>
<evidence type="ECO:0000256" key="1">
    <source>
        <dbReference type="ARBA" id="ARBA00004686"/>
    </source>
</evidence>
<evidence type="ECO:0000256" key="8">
    <source>
        <dbReference type="ARBA" id="ARBA00031908"/>
    </source>
</evidence>
<comment type="caution">
    <text evidence="15">The sequence shown here is derived from an EMBL/GenBank/DDBJ whole genome shotgun (WGS) entry which is preliminary data.</text>
</comment>
<dbReference type="CDD" id="cd02196">
    <property type="entry name" value="PurM"/>
    <property type="match status" value="1"/>
</dbReference>
<keyword evidence="12" id="KW-0963">Cytoplasm</keyword>
<dbReference type="Proteomes" id="UP001319883">
    <property type="component" value="Unassembled WGS sequence"/>
</dbReference>
<evidence type="ECO:0000256" key="10">
    <source>
        <dbReference type="ARBA" id="ARBA00033093"/>
    </source>
</evidence>
<dbReference type="Gene3D" id="3.30.1330.10">
    <property type="entry name" value="PurM-like, N-terminal domain"/>
    <property type="match status" value="1"/>
</dbReference>
<reference evidence="15 16" key="1">
    <citation type="submission" date="2021-05" db="EMBL/GenBank/DDBJ databases">
        <title>Petroleum and Energy Research Collection (APPE): ex situ preservation of microbial diversity associated with the oil industry and exploitation of its biotechnological potential.</title>
        <authorList>
            <person name="Paixao C.T.M."/>
            <person name="Gomes M.B."/>
            <person name="Oliveira V.M."/>
        </authorList>
    </citation>
    <scope>NUCLEOTIDE SEQUENCE [LARGE SCALE GENOMIC DNA]</scope>
    <source>
        <strain evidence="15 16">LIT2</strain>
    </source>
</reference>
<evidence type="ECO:0000259" key="14">
    <source>
        <dbReference type="Pfam" id="PF02769"/>
    </source>
</evidence>
<dbReference type="Pfam" id="PF02769">
    <property type="entry name" value="AIRS_C"/>
    <property type="match status" value="1"/>
</dbReference>
<evidence type="ECO:0000256" key="7">
    <source>
        <dbReference type="ARBA" id="ARBA00022840"/>
    </source>
</evidence>
<dbReference type="RefSeq" id="WP_224420993.1">
    <property type="nucleotide sequence ID" value="NZ_JAGXFD010000001.1"/>
</dbReference>
<dbReference type="EMBL" id="JAGXFD010000001">
    <property type="protein sequence ID" value="MBZ9568191.1"/>
    <property type="molecule type" value="Genomic_DNA"/>
</dbReference>